<dbReference type="EMBL" id="AP015036">
    <property type="protein sequence ID" value="BAT81955.1"/>
    <property type="molecule type" value="Genomic_DNA"/>
</dbReference>
<evidence type="ECO:0000313" key="1">
    <source>
        <dbReference type="EMBL" id="BAT81955.1"/>
    </source>
</evidence>
<evidence type="ECO:0000313" key="2">
    <source>
        <dbReference type="Proteomes" id="UP000291084"/>
    </source>
</evidence>
<proteinExistence type="predicted"/>
<reference evidence="1 2" key="1">
    <citation type="journal article" date="2015" name="Sci. Rep.">
        <title>The power of single molecule real-time sequencing technology in the de novo assembly of a eukaryotic genome.</title>
        <authorList>
            <person name="Sakai H."/>
            <person name="Naito K."/>
            <person name="Ogiso-Tanaka E."/>
            <person name="Takahashi Y."/>
            <person name="Iseki K."/>
            <person name="Muto C."/>
            <person name="Satou K."/>
            <person name="Teruya K."/>
            <person name="Shiroma A."/>
            <person name="Shimoji M."/>
            <person name="Hirano T."/>
            <person name="Itoh T."/>
            <person name="Kaga A."/>
            <person name="Tomooka N."/>
        </authorList>
    </citation>
    <scope>NUCLEOTIDE SEQUENCE [LARGE SCALE GENOMIC DNA]</scope>
    <source>
        <strain evidence="2">cv. Shumari</strain>
    </source>
</reference>
<protein>
    <submittedName>
        <fullName evidence="1">Uncharacterized protein</fullName>
    </submittedName>
</protein>
<gene>
    <name evidence="1" type="primary">Vigan.03G187900</name>
    <name evidence="1" type="ORF">VIGAN_03187900</name>
</gene>
<sequence length="111" mass="12504">MSWEELLMKRIEDNQKRMVEMNKKLRDLAAMVGDGRQERQQPSFFVVDVHCEPDDGDVHGERDAADVHGEGAARMQFQSTATLQQPSNSANADEPCEEIEACQWVGGRTVL</sequence>
<keyword evidence="2" id="KW-1185">Reference proteome</keyword>
<dbReference type="AlphaFoldDB" id="A0A0S3RMY9"/>
<name>A0A0S3RMY9_PHAAN</name>
<accession>A0A0S3RMY9</accession>
<organism evidence="1 2">
    <name type="scientific">Vigna angularis var. angularis</name>
    <dbReference type="NCBI Taxonomy" id="157739"/>
    <lineage>
        <taxon>Eukaryota</taxon>
        <taxon>Viridiplantae</taxon>
        <taxon>Streptophyta</taxon>
        <taxon>Embryophyta</taxon>
        <taxon>Tracheophyta</taxon>
        <taxon>Spermatophyta</taxon>
        <taxon>Magnoliopsida</taxon>
        <taxon>eudicotyledons</taxon>
        <taxon>Gunneridae</taxon>
        <taxon>Pentapetalae</taxon>
        <taxon>rosids</taxon>
        <taxon>fabids</taxon>
        <taxon>Fabales</taxon>
        <taxon>Fabaceae</taxon>
        <taxon>Papilionoideae</taxon>
        <taxon>50 kb inversion clade</taxon>
        <taxon>NPAAA clade</taxon>
        <taxon>indigoferoid/millettioid clade</taxon>
        <taxon>Phaseoleae</taxon>
        <taxon>Vigna</taxon>
    </lineage>
</organism>
<dbReference type="Proteomes" id="UP000291084">
    <property type="component" value="Chromosome 3"/>
</dbReference>